<proteinExistence type="predicted"/>
<sequence length="273" mass="28448">MEQLRRDPGRTVERFFVAPSTLRSISAFMLLGAVTGTAIAVAPHSGSSAAPSTTSVQASTLDLSGRTVPAALTSSFGGGSHGALSAGVTIANPSLIGTTYAASPLVGLHTSAQRRSAGQVAADQVLADAAAKQARKQKADAAARKKVAKTADTTKAKAQKARKAAIKQAARKTPGNSKAIAKEMVAKRGWASGQFGCLEKLWTKESGWNHTAQNPSSSAYGIPQSLPGSKMSSAGKDWRSNPSTQIKWGLGYIKDRYGNPCGAWAHSRSHGWY</sequence>
<accession>A0A9X1SWY6</accession>
<dbReference type="Gene3D" id="1.10.530.10">
    <property type="match status" value="1"/>
</dbReference>
<feature type="compositionally biased region" description="Polar residues" evidence="1">
    <location>
        <begin position="209"/>
        <end position="219"/>
    </location>
</feature>
<dbReference type="SUPFAM" id="SSF53955">
    <property type="entry name" value="Lysozyme-like"/>
    <property type="match status" value="1"/>
</dbReference>
<organism evidence="2 3">
    <name type="scientific">Kineosporia babensis</name>
    <dbReference type="NCBI Taxonomy" id="499548"/>
    <lineage>
        <taxon>Bacteria</taxon>
        <taxon>Bacillati</taxon>
        <taxon>Actinomycetota</taxon>
        <taxon>Actinomycetes</taxon>
        <taxon>Kineosporiales</taxon>
        <taxon>Kineosporiaceae</taxon>
        <taxon>Kineosporia</taxon>
    </lineage>
</organism>
<dbReference type="EMBL" id="JAJOMB010000021">
    <property type="protein sequence ID" value="MCD5315281.1"/>
    <property type="molecule type" value="Genomic_DNA"/>
</dbReference>
<reference evidence="2" key="1">
    <citation type="submission" date="2021-11" db="EMBL/GenBank/DDBJ databases">
        <title>Streptomyces corallinus and Kineosporia corallina sp. nov., two new coral-derived marine actinobacteria.</title>
        <authorList>
            <person name="Buangrab K."/>
            <person name="Sutthacheep M."/>
            <person name="Yeemin T."/>
            <person name="Harunari E."/>
            <person name="Igarashi Y."/>
            <person name="Sripreechasak P."/>
            <person name="Kanchanasin P."/>
            <person name="Tanasupawat S."/>
            <person name="Phongsopitanun W."/>
        </authorList>
    </citation>
    <scope>NUCLEOTIDE SEQUENCE</scope>
    <source>
        <strain evidence="2">JCM 31032</strain>
    </source>
</reference>
<feature type="region of interest" description="Disordered" evidence="1">
    <location>
        <begin position="209"/>
        <end position="240"/>
    </location>
</feature>
<dbReference type="AlphaFoldDB" id="A0A9X1SWY6"/>
<keyword evidence="3" id="KW-1185">Reference proteome</keyword>
<evidence type="ECO:0000313" key="3">
    <source>
        <dbReference type="Proteomes" id="UP001138997"/>
    </source>
</evidence>
<evidence type="ECO:0000313" key="2">
    <source>
        <dbReference type="EMBL" id="MCD5315281.1"/>
    </source>
</evidence>
<protein>
    <recommendedName>
        <fullName evidence="4">Lytic transglycosylase domain-containing protein</fullName>
    </recommendedName>
</protein>
<dbReference type="InterPro" id="IPR023346">
    <property type="entry name" value="Lysozyme-like_dom_sf"/>
</dbReference>
<dbReference type="RefSeq" id="WP_231448085.1">
    <property type="nucleotide sequence ID" value="NZ_JAJOMB010000021.1"/>
</dbReference>
<comment type="caution">
    <text evidence="2">The sequence shown here is derived from an EMBL/GenBank/DDBJ whole genome shotgun (WGS) entry which is preliminary data.</text>
</comment>
<gene>
    <name evidence="2" type="ORF">LR394_30700</name>
</gene>
<name>A0A9X1SWY6_9ACTN</name>
<dbReference type="Proteomes" id="UP001138997">
    <property type="component" value="Unassembled WGS sequence"/>
</dbReference>
<evidence type="ECO:0000256" key="1">
    <source>
        <dbReference type="SAM" id="MobiDB-lite"/>
    </source>
</evidence>
<evidence type="ECO:0008006" key="4">
    <source>
        <dbReference type="Google" id="ProtNLM"/>
    </source>
</evidence>